<protein>
    <submittedName>
        <fullName evidence="2">Outer membrane scaffolding protein for murein synthesis (MipA/OmpV family)</fullName>
    </submittedName>
</protein>
<proteinExistence type="predicted"/>
<evidence type="ECO:0000313" key="2">
    <source>
        <dbReference type="EMBL" id="MBB3118794.1"/>
    </source>
</evidence>
<dbReference type="AlphaFoldDB" id="A0A7W5B940"/>
<dbReference type="RefSeq" id="WP_183440685.1">
    <property type="nucleotide sequence ID" value="NZ_JACHXD010000004.1"/>
</dbReference>
<feature type="signal peptide" evidence="1">
    <location>
        <begin position="1"/>
        <end position="19"/>
    </location>
</feature>
<name>A0A7W5B940_9BURK</name>
<dbReference type="Pfam" id="PF06629">
    <property type="entry name" value="MipA"/>
    <property type="match status" value="1"/>
</dbReference>
<accession>A0A7W5B940</accession>
<comment type="caution">
    <text evidence="2">The sequence shown here is derived from an EMBL/GenBank/DDBJ whole genome shotgun (WGS) entry which is preliminary data.</text>
</comment>
<dbReference type="EMBL" id="JACHXD010000004">
    <property type="protein sequence ID" value="MBB3118794.1"/>
    <property type="molecule type" value="Genomic_DNA"/>
</dbReference>
<reference evidence="2 3" key="1">
    <citation type="submission" date="2020-08" db="EMBL/GenBank/DDBJ databases">
        <title>Genomic Encyclopedia of Type Strains, Phase III (KMG-III): the genomes of soil and plant-associated and newly described type strains.</title>
        <authorList>
            <person name="Whitman W."/>
        </authorList>
    </citation>
    <scope>NUCLEOTIDE SEQUENCE [LARGE SCALE GENOMIC DNA]</scope>
    <source>
        <strain evidence="2 3">CECT 8897</strain>
    </source>
</reference>
<organism evidence="2 3">
    <name type="scientific">Pseudoduganella violacea</name>
    <dbReference type="NCBI Taxonomy" id="1715466"/>
    <lineage>
        <taxon>Bacteria</taxon>
        <taxon>Pseudomonadati</taxon>
        <taxon>Pseudomonadota</taxon>
        <taxon>Betaproteobacteria</taxon>
        <taxon>Burkholderiales</taxon>
        <taxon>Oxalobacteraceae</taxon>
        <taxon>Telluria group</taxon>
        <taxon>Pseudoduganella</taxon>
    </lineage>
</organism>
<gene>
    <name evidence="2" type="ORF">FHS03_001839</name>
</gene>
<sequence length="240" mass="25956">MVKYLIAVGALAAALPAWAQSDFRLLPEGSKDIAVGALLGYAPDKPGSARRSMYLVPQFSVDWDNGVFLNGLSLGMRMSKQPLLQYGPVIALDLGARRADGGSSRLRPVFGGFVDYHPLSELSLHAHAYAPASSEGSGVLLNLQTGTQFALVPHHFLALSAGVNLVDRTYMQSDFGTARYHPGGGLHDSYANVRWSWELNRKFTLVTSVQVSRLQGDAAASPRTAQRTGVTNSLMLRYSY</sequence>
<keyword evidence="1" id="KW-0732">Signal</keyword>
<feature type="chain" id="PRO_5030930102" evidence="1">
    <location>
        <begin position="20"/>
        <end position="240"/>
    </location>
</feature>
<dbReference type="Proteomes" id="UP000541535">
    <property type="component" value="Unassembled WGS sequence"/>
</dbReference>
<keyword evidence="3" id="KW-1185">Reference proteome</keyword>
<dbReference type="InterPro" id="IPR010583">
    <property type="entry name" value="MipA"/>
</dbReference>
<evidence type="ECO:0000256" key="1">
    <source>
        <dbReference type="SAM" id="SignalP"/>
    </source>
</evidence>
<evidence type="ECO:0000313" key="3">
    <source>
        <dbReference type="Proteomes" id="UP000541535"/>
    </source>
</evidence>